<reference evidence="3" key="2">
    <citation type="journal article" date="2023" name="IMA Fungus">
        <title>Comparative genomic study of the Penicillium genus elucidates a diverse pangenome and 15 lateral gene transfer events.</title>
        <authorList>
            <person name="Petersen C."/>
            <person name="Sorensen T."/>
            <person name="Nielsen M.R."/>
            <person name="Sondergaard T.E."/>
            <person name="Sorensen J.L."/>
            <person name="Fitzpatrick D.A."/>
            <person name="Frisvad J.C."/>
            <person name="Nielsen K.L."/>
        </authorList>
    </citation>
    <scope>NUCLEOTIDE SEQUENCE</scope>
    <source>
        <strain evidence="3">IBT 34128</strain>
    </source>
</reference>
<dbReference type="AlphaFoldDB" id="A0A9W9GA41"/>
<reference evidence="3" key="1">
    <citation type="submission" date="2022-11" db="EMBL/GenBank/DDBJ databases">
        <authorList>
            <person name="Petersen C."/>
        </authorList>
    </citation>
    <scope>NUCLEOTIDE SEQUENCE</scope>
    <source>
        <strain evidence="3">IBT 34128</strain>
    </source>
</reference>
<proteinExistence type="predicted"/>
<feature type="domain" description="USP" evidence="2">
    <location>
        <begin position="1"/>
        <end position="354"/>
    </location>
</feature>
<evidence type="ECO:0000259" key="1">
    <source>
        <dbReference type="PROSITE" id="PS50144"/>
    </source>
</evidence>
<dbReference type="GO" id="GO:0031647">
    <property type="term" value="P:regulation of protein stability"/>
    <property type="evidence" value="ECO:0007669"/>
    <property type="project" value="TreeGrafter"/>
</dbReference>
<dbReference type="OrthoDB" id="5407905at2759"/>
<dbReference type="EMBL" id="JAPMSZ010000001">
    <property type="protein sequence ID" value="KAJ5114954.1"/>
    <property type="molecule type" value="Genomic_DNA"/>
</dbReference>
<dbReference type="InterPro" id="IPR050164">
    <property type="entry name" value="Peptidase_C19"/>
</dbReference>
<name>A0A9W9GA41_9EURO</name>
<protein>
    <recommendedName>
        <fullName evidence="5">USP domain-containing protein</fullName>
    </recommendedName>
</protein>
<dbReference type="InterPro" id="IPR002083">
    <property type="entry name" value="MATH/TRAF_dom"/>
</dbReference>
<dbReference type="InterPro" id="IPR001394">
    <property type="entry name" value="Peptidase_C19_UCH"/>
</dbReference>
<dbReference type="PROSITE" id="PS50144">
    <property type="entry name" value="MATH"/>
    <property type="match status" value="1"/>
</dbReference>
<dbReference type="GO" id="GO:0016579">
    <property type="term" value="P:protein deubiquitination"/>
    <property type="evidence" value="ECO:0007669"/>
    <property type="project" value="InterPro"/>
</dbReference>
<dbReference type="InterPro" id="IPR038765">
    <property type="entry name" value="Papain-like_cys_pep_sf"/>
</dbReference>
<dbReference type="GO" id="GO:0005829">
    <property type="term" value="C:cytosol"/>
    <property type="evidence" value="ECO:0007669"/>
    <property type="project" value="TreeGrafter"/>
</dbReference>
<evidence type="ECO:0000313" key="4">
    <source>
        <dbReference type="Proteomes" id="UP001141434"/>
    </source>
</evidence>
<sequence length="354" mass="40413">MEMRPVFKCGDIPWRIHYHPYDTKTSDISLYLAHGYEDQQPENWAAPVEFALVLWSPGQLSQYTSRVAKHCFNADEGDWGFTRFCNPESQQSSTASKEIQGEIAITAYVRVIEDPTGVLWHTFRNYDSKKETGMVTPAAGTFAALLTGTAKTLYYSHMHESFCFSTSHDFTHFDLDICNHDSFDPSTYHSPRDSLRAYTDMSAIPDEEKQTREMGFASNKCTLFENLPWILHLHLKRAEYDAAQGHVVKIRERQSFPMELDLVPFFTSYERQAAKLGQWVHQLAGVVVHDGDESRGHFHTFVRPSGTDAVYRFDHDERMTRATVMDAVDANFGSSRKSASGPCATVYMLVYVRK</sequence>
<dbReference type="Gene3D" id="3.90.70.10">
    <property type="entry name" value="Cysteine proteinases"/>
    <property type="match status" value="1"/>
</dbReference>
<dbReference type="Proteomes" id="UP001141434">
    <property type="component" value="Unassembled WGS sequence"/>
</dbReference>
<evidence type="ECO:0008006" key="5">
    <source>
        <dbReference type="Google" id="ProtNLM"/>
    </source>
</evidence>
<dbReference type="PROSITE" id="PS50235">
    <property type="entry name" value="USP_3"/>
    <property type="match status" value="1"/>
</dbReference>
<accession>A0A9W9GA41</accession>
<dbReference type="SUPFAM" id="SSF49599">
    <property type="entry name" value="TRAF domain-like"/>
    <property type="match status" value="1"/>
</dbReference>
<dbReference type="InterPro" id="IPR028889">
    <property type="entry name" value="USP"/>
</dbReference>
<dbReference type="GO" id="GO:0004843">
    <property type="term" value="F:cysteine-type deubiquitinase activity"/>
    <property type="evidence" value="ECO:0007669"/>
    <property type="project" value="InterPro"/>
</dbReference>
<evidence type="ECO:0000313" key="3">
    <source>
        <dbReference type="EMBL" id="KAJ5114954.1"/>
    </source>
</evidence>
<gene>
    <name evidence="3" type="ORF">NUU61_000713</name>
</gene>
<dbReference type="PANTHER" id="PTHR24006:SF644">
    <property type="entry name" value="UBIQUITIN CARBOXYL-TERMINAL HYDROLASE 7"/>
    <property type="match status" value="1"/>
</dbReference>
<dbReference type="Gene3D" id="2.60.210.10">
    <property type="entry name" value="Apoptosis, Tumor Necrosis Factor Receptor Associated Protein 2, Chain A"/>
    <property type="match status" value="1"/>
</dbReference>
<evidence type="ECO:0000259" key="2">
    <source>
        <dbReference type="PROSITE" id="PS50235"/>
    </source>
</evidence>
<dbReference type="GO" id="GO:0005634">
    <property type="term" value="C:nucleus"/>
    <property type="evidence" value="ECO:0007669"/>
    <property type="project" value="TreeGrafter"/>
</dbReference>
<dbReference type="RefSeq" id="XP_056516146.1">
    <property type="nucleotide sequence ID" value="XM_056651296.1"/>
</dbReference>
<feature type="domain" description="MATH" evidence="1">
    <location>
        <begin position="1"/>
        <end position="109"/>
    </location>
</feature>
<keyword evidence="4" id="KW-1185">Reference proteome</keyword>
<dbReference type="SUPFAM" id="SSF54001">
    <property type="entry name" value="Cysteine proteinases"/>
    <property type="match status" value="1"/>
</dbReference>
<dbReference type="InterPro" id="IPR008974">
    <property type="entry name" value="TRAF-like"/>
</dbReference>
<comment type="caution">
    <text evidence="3">The sequence shown here is derived from an EMBL/GenBank/DDBJ whole genome shotgun (WGS) entry which is preliminary data.</text>
</comment>
<organism evidence="3 4">
    <name type="scientific">Penicillium alfredii</name>
    <dbReference type="NCBI Taxonomy" id="1506179"/>
    <lineage>
        <taxon>Eukaryota</taxon>
        <taxon>Fungi</taxon>
        <taxon>Dikarya</taxon>
        <taxon>Ascomycota</taxon>
        <taxon>Pezizomycotina</taxon>
        <taxon>Eurotiomycetes</taxon>
        <taxon>Eurotiomycetidae</taxon>
        <taxon>Eurotiales</taxon>
        <taxon>Aspergillaceae</taxon>
        <taxon>Penicillium</taxon>
    </lineage>
</organism>
<dbReference type="Pfam" id="PF00443">
    <property type="entry name" value="UCH"/>
    <property type="match status" value="1"/>
</dbReference>
<dbReference type="Pfam" id="PF00917">
    <property type="entry name" value="MATH"/>
    <property type="match status" value="1"/>
</dbReference>
<dbReference type="PANTHER" id="PTHR24006">
    <property type="entry name" value="UBIQUITIN CARBOXYL-TERMINAL HYDROLASE"/>
    <property type="match status" value="1"/>
</dbReference>
<dbReference type="GeneID" id="81390464"/>